<feature type="domain" description="Reverse transcriptase" evidence="3">
    <location>
        <begin position="338"/>
        <end position="494"/>
    </location>
</feature>
<dbReference type="Gene3D" id="1.10.340.70">
    <property type="match status" value="1"/>
</dbReference>
<evidence type="ECO:0000259" key="4">
    <source>
        <dbReference type="Pfam" id="PF17921"/>
    </source>
</evidence>
<dbReference type="InterPro" id="IPR043128">
    <property type="entry name" value="Rev_trsase/Diguanyl_cyclase"/>
</dbReference>
<name>A0AAE1PFD7_9EUCA</name>
<dbReference type="Gene3D" id="3.30.70.270">
    <property type="match status" value="1"/>
</dbReference>
<dbReference type="Pfam" id="PF17921">
    <property type="entry name" value="Integrase_H2C2"/>
    <property type="match status" value="1"/>
</dbReference>
<evidence type="ECO:0000313" key="5">
    <source>
        <dbReference type="EMBL" id="KAK4307378.1"/>
    </source>
</evidence>
<dbReference type="EMBL" id="JAWZYT010002011">
    <property type="protein sequence ID" value="KAK4307378.1"/>
    <property type="molecule type" value="Genomic_DNA"/>
</dbReference>
<dbReference type="PANTHER" id="PTHR37984:SF9">
    <property type="entry name" value="INTEGRASE CATALYTIC DOMAIN-CONTAINING PROTEIN"/>
    <property type="match status" value="1"/>
</dbReference>
<dbReference type="Gene3D" id="3.10.10.10">
    <property type="entry name" value="HIV Type 1 Reverse Transcriptase, subunit A, domain 1"/>
    <property type="match status" value="1"/>
</dbReference>
<dbReference type="GO" id="GO:0003964">
    <property type="term" value="F:RNA-directed DNA polymerase activity"/>
    <property type="evidence" value="ECO:0007669"/>
    <property type="project" value="UniProtKB-EC"/>
</dbReference>
<dbReference type="PANTHER" id="PTHR37984">
    <property type="entry name" value="PROTEIN CBG26694"/>
    <property type="match status" value="1"/>
</dbReference>
<evidence type="ECO:0000256" key="2">
    <source>
        <dbReference type="SAM" id="MobiDB-lite"/>
    </source>
</evidence>
<protein>
    <recommendedName>
        <fullName evidence="1">RNA-directed DNA polymerase</fullName>
        <ecNumber evidence="1">2.7.7.49</ecNumber>
    </recommendedName>
</protein>
<dbReference type="InterPro" id="IPR043502">
    <property type="entry name" value="DNA/RNA_pol_sf"/>
</dbReference>
<dbReference type="InterPro" id="IPR050951">
    <property type="entry name" value="Retrovirus_Pol_polyprotein"/>
</dbReference>
<feature type="domain" description="Integrase zinc-binding" evidence="4">
    <location>
        <begin position="732"/>
        <end position="785"/>
    </location>
</feature>
<dbReference type="FunFam" id="1.10.340.70:FF:000004">
    <property type="entry name" value="Retrovirus-related Pol polyprotein from transposon 297-like Protein"/>
    <property type="match status" value="1"/>
</dbReference>
<dbReference type="AlphaFoldDB" id="A0AAE1PFD7"/>
<dbReference type="SUPFAM" id="SSF56672">
    <property type="entry name" value="DNA/RNA polymerases"/>
    <property type="match status" value="1"/>
</dbReference>
<accession>A0AAE1PFD7</accession>
<organism evidence="5 6">
    <name type="scientific">Petrolisthes manimaculis</name>
    <dbReference type="NCBI Taxonomy" id="1843537"/>
    <lineage>
        <taxon>Eukaryota</taxon>
        <taxon>Metazoa</taxon>
        <taxon>Ecdysozoa</taxon>
        <taxon>Arthropoda</taxon>
        <taxon>Crustacea</taxon>
        <taxon>Multicrustacea</taxon>
        <taxon>Malacostraca</taxon>
        <taxon>Eumalacostraca</taxon>
        <taxon>Eucarida</taxon>
        <taxon>Decapoda</taxon>
        <taxon>Pleocyemata</taxon>
        <taxon>Anomura</taxon>
        <taxon>Galatheoidea</taxon>
        <taxon>Porcellanidae</taxon>
        <taxon>Petrolisthes</taxon>
    </lineage>
</organism>
<dbReference type="InterPro" id="IPR041588">
    <property type="entry name" value="Integrase_H2C2"/>
</dbReference>
<evidence type="ECO:0000256" key="1">
    <source>
        <dbReference type="ARBA" id="ARBA00012493"/>
    </source>
</evidence>
<dbReference type="Proteomes" id="UP001292094">
    <property type="component" value="Unassembled WGS sequence"/>
</dbReference>
<evidence type="ECO:0000259" key="3">
    <source>
        <dbReference type="Pfam" id="PF00078"/>
    </source>
</evidence>
<dbReference type="CDD" id="cd01647">
    <property type="entry name" value="RT_LTR"/>
    <property type="match status" value="1"/>
</dbReference>
<reference evidence="5" key="1">
    <citation type="submission" date="2023-11" db="EMBL/GenBank/DDBJ databases">
        <title>Genome assemblies of two species of porcelain crab, Petrolisthes cinctipes and Petrolisthes manimaculis (Anomura: Porcellanidae).</title>
        <authorList>
            <person name="Angst P."/>
        </authorList>
    </citation>
    <scope>NUCLEOTIDE SEQUENCE</scope>
    <source>
        <strain evidence="5">PB745_02</strain>
        <tissue evidence="5">Gill</tissue>
    </source>
</reference>
<dbReference type="EC" id="2.7.7.49" evidence="1"/>
<dbReference type="Pfam" id="PF00078">
    <property type="entry name" value="RVT_1"/>
    <property type="match status" value="1"/>
</dbReference>
<dbReference type="InterPro" id="IPR000477">
    <property type="entry name" value="RT_dom"/>
</dbReference>
<proteinExistence type="predicted"/>
<keyword evidence="6" id="KW-1185">Reference proteome</keyword>
<evidence type="ECO:0000313" key="6">
    <source>
        <dbReference type="Proteomes" id="UP001292094"/>
    </source>
</evidence>
<comment type="caution">
    <text evidence="5">The sequence shown here is derived from an EMBL/GenBank/DDBJ whole genome shotgun (WGS) entry which is preliminary data.</text>
</comment>
<gene>
    <name evidence="5" type="ORF">Pmani_020897</name>
</gene>
<sequence length="849" mass="94401">MSDIVSQCEIIEAAGQAAEWWPAGYVAATAGSQPTYKPNPPPTYPDPAEVAAANTSQQTRKRAGRGRRCCRGCGDSACGGGNQCPARNAVCRNYGRKGHFWRLCHSLTPGGDTPSSNAMTVGSVEASADLSMRVLCARPQAECYTTAIADTGAQVCIAGRPLLGNLGVSLQQLQPPPKAINHVGGGGLQLLGSLTCQVTAGVNTTSECVYIAEGVQQLYLSFKACKALQLLPQDFPRPATRVIAGVAEEILQLPIRPITPPYNVCNGAHTLAGDESPPPHHIHLRPDSRPYTVHVPATVPHHFYDEVRRQLDDDVNKGIIEEVPAGEPTEWCARMVVVPKKNGKPRRTVDYQNLNQSCLRETHHTRPPFDLITSVPKHTFKTVADAYSGYHQIPLDCESLKLTTFITPWGRFHYHRAPMGHCAAQDAFTRRFDDVINDIPRKMKCVDDTFLHDSSVAEAFWHTYDLLQRCMDNGVTLRPDKFRFCKRSVTFAGYLLGWEEYQPSHDLTRSITEFTMPPRPSLTDIRSWFGLVNQVAPFLAIAPIMEPFRELLKKPNGKHVYWDSTLDAIFKSTKETIGRLAAEGLRYYDTSRPTIVLTDYSRQGIGFLVMQQYCKANCAADALSRYPALASTPEESDEIEDEAACAAIIAATVEAAEDDMGRVVDLQQVEEEACRDEEYQLLHDCVASNGWADRKDLEPGTLQPYFRMRCHLSCQGDLVIYTCDERAPRLVIPASLRRTVLNNLHAGHQGRDSMLRRARQSVYWPGIDAEVEQKHRQCQVCEVHAPSQPAERILTTPPPQYPFQQVVADLFHLSGNIYMAYADRLTGWLEVDHIPGEATSSHLITPFRR</sequence>
<feature type="region of interest" description="Disordered" evidence="2">
    <location>
        <begin position="32"/>
        <end position="60"/>
    </location>
</feature>